<dbReference type="FunFam" id="3.40.50.970:FF:000001">
    <property type="entry name" value="Pyruvate dehydrogenase E1 beta subunit"/>
    <property type="match status" value="1"/>
</dbReference>
<protein>
    <submittedName>
        <fullName evidence="5">Pyruvate/2-oxoglutarate dehydrogenase complex, dehydrogenase component beta subunit</fullName>
    </submittedName>
</protein>
<dbReference type="KEGG" id="dti:Desti_0751"/>
<dbReference type="InterPro" id="IPR005475">
    <property type="entry name" value="Transketolase-like_Pyr-bd"/>
</dbReference>
<accession>I4C1N5</accession>
<name>I4C1N5_DESTA</name>
<evidence type="ECO:0000256" key="2">
    <source>
        <dbReference type="ARBA" id="ARBA00023002"/>
    </source>
</evidence>
<evidence type="ECO:0000313" key="6">
    <source>
        <dbReference type="Proteomes" id="UP000006055"/>
    </source>
</evidence>
<dbReference type="InterPro" id="IPR029061">
    <property type="entry name" value="THDP-binding"/>
</dbReference>
<dbReference type="SUPFAM" id="SSF52518">
    <property type="entry name" value="Thiamin diphosphate-binding fold (THDP-binding)"/>
    <property type="match status" value="1"/>
</dbReference>
<dbReference type="CDD" id="cd07036">
    <property type="entry name" value="TPP_PYR_E1-PDHc-beta_like"/>
    <property type="match status" value="1"/>
</dbReference>
<evidence type="ECO:0000259" key="4">
    <source>
        <dbReference type="SMART" id="SM00861"/>
    </source>
</evidence>
<comment type="cofactor">
    <cofactor evidence="1">
        <name>thiamine diphosphate</name>
        <dbReference type="ChEBI" id="CHEBI:58937"/>
    </cofactor>
</comment>
<dbReference type="Gene3D" id="3.40.50.920">
    <property type="match status" value="1"/>
</dbReference>
<dbReference type="AlphaFoldDB" id="I4C1N5"/>
<dbReference type="OrthoDB" id="9780894at2"/>
<dbReference type="PATRIC" id="fig|706587.4.peg.848"/>
<organism evidence="5 6">
    <name type="scientific">Desulfomonile tiedjei (strain ATCC 49306 / DSM 6799 / DCB-1)</name>
    <dbReference type="NCBI Taxonomy" id="706587"/>
    <lineage>
        <taxon>Bacteria</taxon>
        <taxon>Pseudomonadati</taxon>
        <taxon>Thermodesulfobacteriota</taxon>
        <taxon>Desulfomonilia</taxon>
        <taxon>Desulfomonilales</taxon>
        <taxon>Desulfomonilaceae</taxon>
        <taxon>Desulfomonile</taxon>
    </lineage>
</organism>
<sequence>MPTMTFAQALNDAHKIEMLRDPNVYVAGEDVGVYGGIFGVTAGLLDQFGPKRVRDTPITESAIIGTSVGAASCGLRPVVELMFVDFIGVAMDQLFNQAAKMKYMFGGKAKIPMVLRATCGAGIGAAAQHSQCLESWFMHVPGLKVVIPSTPHDAKGLLISAIRDDNPVVFLEHKILYASEGDVPDGEYTIPLGKADIKREGKDVTVIATAQTVRVAMGAAEKLAADGISVEVLDPRTLSPLDEDTILESVRKTHRLVIVHEAVKFQGPGAEIAALVAEKAFDRLDAPILRVAAPFVPVPFSPVLEREFIPNEEKIVKAVKTVVES</sequence>
<keyword evidence="6" id="KW-1185">Reference proteome</keyword>
<dbReference type="eggNOG" id="COG0022">
    <property type="taxonomic scope" value="Bacteria"/>
</dbReference>
<evidence type="ECO:0000256" key="1">
    <source>
        <dbReference type="ARBA" id="ARBA00001964"/>
    </source>
</evidence>
<dbReference type="Pfam" id="PF02779">
    <property type="entry name" value="Transket_pyr"/>
    <property type="match status" value="1"/>
</dbReference>
<dbReference type="Gene3D" id="3.40.50.970">
    <property type="match status" value="1"/>
</dbReference>
<feature type="domain" description="Transketolase-like pyrimidine-binding" evidence="4">
    <location>
        <begin position="4"/>
        <end position="179"/>
    </location>
</feature>
<dbReference type="GO" id="GO:0016491">
    <property type="term" value="F:oxidoreductase activity"/>
    <property type="evidence" value="ECO:0007669"/>
    <property type="project" value="UniProtKB-KW"/>
</dbReference>
<dbReference type="InterPro" id="IPR033248">
    <property type="entry name" value="Transketolase_C"/>
</dbReference>
<keyword evidence="5" id="KW-0670">Pyruvate</keyword>
<gene>
    <name evidence="5" type="ordered locus">Desti_0751</name>
</gene>
<dbReference type="NCBIfam" id="NF006667">
    <property type="entry name" value="PRK09212.1"/>
    <property type="match status" value="1"/>
</dbReference>
<evidence type="ECO:0000313" key="5">
    <source>
        <dbReference type="EMBL" id="AFM23476.1"/>
    </source>
</evidence>
<dbReference type="FunFam" id="3.40.50.920:FF:000001">
    <property type="entry name" value="Pyruvate dehydrogenase E1 beta subunit"/>
    <property type="match status" value="1"/>
</dbReference>
<dbReference type="Pfam" id="PF02780">
    <property type="entry name" value="Transketolase_C"/>
    <property type="match status" value="1"/>
</dbReference>
<dbReference type="InterPro" id="IPR009014">
    <property type="entry name" value="Transketo_C/PFOR_II"/>
</dbReference>
<dbReference type="HOGENOM" id="CLU_012907_1_0_7"/>
<dbReference type="PANTHER" id="PTHR43257:SF2">
    <property type="entry name" value="PYRUVATE DEHYDROGENASE E1 COMPONENT SUBUNIT BETA"/>
    <property type="match status" value="1"/>
</dbReference>
<dbReference type="STRING" id="706587.Desti_0751"/>
<dbReference type="RefSeq" id="WP_014808632.1">
    <property type="nucleotide sequence ID" value="NC_018025.1"/>
</dbReference>
<keyword evidence="2" id="KW-0560">Oxidoreductase</keyword>
<dbReference type="PANTHER" id="PTHR43257">
    <property type="entry name" value="PYRUVATE DEHYDROGENASE E1 COMPONENT BETA SUBUNIT"/>
    <property type="match status" value="1"/>
</dbReference>
<dbReference type="SUPFAM" id="SSF52922">
    <property type="entry name" value="TK C-terminal domain-like"/>
    <property type="match status" value="1"/>
</dbReference>
<dbReference type="EMBL" id="CP003360">
    <property type="protein sequence ID" value="AFM23476.1"/>
    <property type="molecule type" value="Genomic_DNA"/>
</dbReference>
<dbReference type="SMART" id="SM00861">
    <property type="entry name" value="Transket_pyr"/>
    <property type="match status" value="1"/>
</dbReference>
<keyword evidence="3" id="KW-0786">Thiamine pyrophosphate</keyword>
<proteinExistence type="predicted"/>
<evidence type="ECO:0000256" key="3">
    <source>
        <dbReference type="ARBA" id="ARBA00023052"/>
    </source>
</evidence>
<reference evidence="6" key="1">
    <citation type="submission" date="2012-06" db="EMBL/GenBank/DDBJ databases">
        <title>Complete sequence of chromosome of Desulfomonile tiedjei DSM 6799.</title>
        <authorList>
            <person name="Lucas S."/>
            <person name="Copeland A."/>
            <person name="Lapidus A."/>
            <person name="Glavina del Rio T."/>
            <person name="Dalin E."/>
            <person name="Tice H."/>
            <person name="Bruce D."/>
            <person name="Goodwin L."/>
            <person name="Pitluck S."/>
            <person name="Peters L."/>
            <person name="Ovchinnikova G."/>
            <person name="Zeytun A."/>
            <person name="Lu M."/>
            <person name="Kyrpides N."/>
            <person name="Mavromatis K."/>
            <person name="Ivanova N."/>
            <person name="Brettin T."/>
            <person name="Detter J.C."/>
            <person name="Han C."/>
            <person name="Larimer F."/>
            <person name="Land M."/>
            <person name="Hauser L."/>
            <person name="Markowitz V."/>
            <person name="Cheng J.-F."/>
            <person name="Hugenholtz P."/>
            <person name="Woyke T."/>
            <person name="Wu D."/>
            <person name="Spring S."/>
            <person name="Schroeder M."/>
            <person name="Brambilla E."/>
            <person name="Klenk H.-P."/>
            <person name="Eisen J.A."/>
        </authorList>
    </citation>
    <scope>NUCLEOTIDE SEQUENCE [LARGE SCALE GENOMIC DNA]</scope>
    <source>
        <strain evidence="6">ATCC 49306 / DSM 6799 / DCB-1</strain>
    </source>
</reference>
<dbReference type="Proteomes" id="UP000006055">
    <property type="component" value="Chromosome"/>
</dbReference>